<feature type="non-terminal residue" evidence="12">
    <location>
        <position position="1"/>
    </location>
</feature>
<dbReference type="InterPro" id="IPR011009">
    <property type="entry name" value="Kinase-like_dom_sf"/>
</dbReference>
<comment type="catalytic activity">
    <reaction evidence="8">
        <text>L-seryl-[protein] + ATP = O-phospho-L-seryl-[protein] + ADP + H(+)</text>
        <dbReference type="Rhea" id="RHEA:17989"/>
        <dbReference type="Rhea" id="RHEA-COMP:9863"/>
        <dbReference type="Rhea" id="RHEA-COMP:11604"/>
        <dbReference type="ChEBI" id="CHEBI:15378"/>
        <dbReference type="ChEBI" id="CHEBI:29999"/>
        <dbReference type="ChEBI" id="CHEBI:30616"/>
        <dbReference type="ChEBI" id="CHEBI:83421"/>
        <dbReference type="ChEBI" id="CHEBI:456216"/>
        <dbReference type="EC" id="2.7.11.1"/>
    </reaction>
</comment>
<dbReference type="GO" id="GO:0007165">
    <property type="term" value="P:signal transduction"/>
    <property type="evidence" value="ECO:0007669"/>
    <property type="project" value="TreeGrafter"/>
</dbReference>
<dbReference type="InterPro" id="IPR008271">
    <property type="entry name" value="Ser/Thr_kinase_AS"/>
</dbReference>
<evidence type="ECO:0000256" key="2">
    <source>
        <dbReference type="ARBA" id="ARBA00022527"/>
    </source>
</evidence>
<dbReference type="EMBL" id="GDID01003577">
    <property type="protein sequence ID" value="JAP93029.1"/>
    <property type="molecule type" value="Transcribed_RNA"/>
</dbReference>
<dbReference type="PROSITE" id="PS00107">
    <property type="entry name" value="PROTEIN_KINASE_ATP"/>
    <property type="match status" value="1"/>
</dbReference>
<dbReference type="PANTHER" id="PTHR43895">
    <property type="entry name" value="CALCIUM/CALMODULIN-DEPENDENT PROTEIN KINASE KINASE-RELATED"/>
    <property type="match status" value="1"/>
</dbReference>
<evidence type="ECO:0000256" key="1">
    <source>
        <dbReference type="ARBA" id="ARBA00012513"/>
    </source>
</evidence>
<evidence type="ECO:0000256" key="6">
    <source>
        <dbReference type="ARBA" id="ARBA00022840"/>
    </source>
</evidence>
<feature type="non-terminal residue" evidence="12">
    <location>
        <position position="429"/>
    </location>
</feature>
<comment type="catalytic activity">
    <reaction evidence="7">
        <text>L-threonyl-[protein] + ATP = O-phospho-L-threonyl-[protein] + ADP + H(+)</text>
        <dbReference type="Rhea" id="RHEA:46608"/>
        <dbReference type="Rhea" id="RHEA-COMP:11060"/>
        <dbReference type="Rhea" id="RHEA-COMP:11605"/>
        <dbReference type="ChEBI" id="CHEBI:15378"/>
        <dbReference type="ChEBI" id="CHEBI:30013"/>
        <dbReference type="ChEBI" id="CHEBI:30616"/>
        <dbReference type="ChEBI" id="CHEBI:61977"/>
        <dbReference type="ChEBI" id="CHEBI:456216"/>
        <dbReference type="EC" id="2.7.11.1"/>
    </reaction>
</comment>
<dbReference type="SUPFAM" id="SSF56112">
    <property type="entry name" value="Protein kinase-like (PK-like)"/>
    <property type="match status" value="1"/>
</dbReference>
<keyword evidence="2 10" id="KW-0723">Serine/threonine-protein kinase</keyword>
<evidence type="ECO:0000259" key="11">
    <source>
        <dbReference type="PROSITE" id="PS50011"/>
    </source>
</evidence>
<accession>A0A146KCD3</accession>
<proteinExistence type="inferred from homology"/>
<dbReference type="PANTHER" id="PTHR43895:SF32">
    <property type="entry name" value="SERINE_THREONINE-PROTEIN KINASE CHK1"/>
    <property type="match status" value="1"/>
</dbReference>
<comment type="similarity">
    <text evidence="10">Belongs to the protein kinase superfamily.</text>
</comment>
<evidence type="ECO:0000256" key="4">
    <source>
        <dbReference type="ARBA" id="ARBA00022741"/>
    </source>
</evidence>
<evidence type="ECO:0000313" key="12">
    <source>
        <dbReference type="EMBL" id="JAP93029.1"/>
    </source>
</evidence>
<dbReference type="InterPro" id="IPR017441">
    <property type="entry name" value="Protein_kinase_ATP_BS"/>
</dbReference>
<dbReference type="FunFam" id="1.10.510.10:FF:000571">
    <property type="entry name" value="Maternal embryonic leucine zipper kinase"/>
    <property type="match status" value="1"/>
</dbReference>
<organism evidence="12">
    <name type="scientific">Trepomonas sp. PC1</name>
    <dbReference type="NCBI Taxonomy" id="1076344"/>
    <lineage>
        <taxon>Eukaryota</taxon>
        <taxon>Metamonada</taxon>
        <taxon>Diplomonadida</taxon>
        <taxon>Hexamitidae</taxon>
        <taxon>Hexamitinae</taxon>
        <taxon>Trepomonas</taxon>
    </lineage>
</organism>
<dbReference type="InterPro" id="IPR000719">
    <property type="entry name" value="Prot_kinase_dom"/>
</dbReference>
<evidence type="ECO:0000256" key="3">
    <source>
        <dbReference type="ARBA" id="ARBA00022679"/>
    </source>
</evidence>
<evidence type="ECO:0000256" key="8">
    <source>
        <dbReference type="ARBA" id="ARBA00048679"/>
    </source>
</evidence>
<gene>
    <name evidence="12" type="ORF">TPC1_14836</name>
</gene>
<dbReference type="Gene3D" id="1.10.510.10">
    <property type="entry name" value="Transferase(Phosphotransferase) domain 1"/>
    <property type="match status" value="1"/>
</dbReference>
<dbReference type="SMART" id="SM00220">
    <property type="entry name" value="S_TKc"/>
    <property type="match status" value="1"/>
</dbReference>
<evidence type="ECO:0000256" key="10">
    <source>
        <dbReference type="RuleBase" id="RU000304"/>
    </source>
</evidence>
<protein>
    <recommendedName>
        <fullName evidence="1">non-specific serine/threonine protein kinase</fullName>
        <ecNumber evidence="1">2.7.11.1</ecNumber>
    </recommendedName>
</protein>
<evidence type="ECO:0000256" key="5">
    <source>
        <dbReference type="ARBA" id="ARBA00022777"/>
    </source>
</evidence>
<evidence type="ECO:0000256" key="7">
    <source>
        <dbReference type="ARBA" id="ARBA00047899"/>
    </source>
</evidence>
<keyword evidence="3" id="KW-0808">Transferase</keyword>
<dbReference type="PROSITE" id="PS50011">
    <property type="entry name" value="PROTEIN_KINASE_DOM"/>
    <property type="match status" value="1"/>
</dbReference>
<dbReference type="GO" id="GO:0004674">
    <property type="term" value="F:protein serine/threonine kinase activity"/>
    <property type="evidence" value="ECO:0007669"/>
    <property type="project" value="UniProtKB-KW"/>
</dbReference>
<dbReference type="AlphaFoldDB" id="A0A146KCD3"/>
<sequence>ITQKLGQGSFARVYKCKSEIDQKEYALKVINKSSLSEQQYQRLKIEIAIMQSINHPNIIHSFEQLQTNQYFVIVMDYVKHGELLQYLNKPLTESKAANYIIQIAAALRYCHCLGIIHRDLKFENVLVGDDDSLVITDFGLGNISTYPDKTFFTSKTLCGSPHYIAPEVIDGNYDGKKSDIWSLGIMLYVMLLNEFPFNGKQEELYQIYNKAKAGIEQNLKCSEEASQLLRKLLDPKPELRATFDEIFQSPFFKKYSKIDQNIITILSNNKQIKFYPDESDVMSSNKLHEISGIKLEQKKTENSCRWCSNELKPIKIASQPGFQVKKSYKLGQKVQQDDLLSIICKCLIEIFQKEITIIYHEQRCKIDNSVDIQITNPNLQLTLLSIATNKVEYFEQITEKLNQHLYSKEKVKQFWLMQDVRCFCDQLEY</sequence>
<feature type="binding site" evidence="9">
    <location>
        <position position="28"/>
    </location>
    <ligand>
        <name>ATP</name>
        <dbReference type="ChEBI" id="CHEBI:30616"/>
    </ligand>
</feature>
<name>A0A146KCD3_9EUKA</name>
<feature type="domain" description="Protein kinase" evidence="11">
    <location>
        <begin position="1"/>
        <end position="252"/>
    </location>
</feature>
<evidence type="ECO:0000256" key="9">
    <source>
        <dbReference type="PROSITE-ProRule" id="PRU10141"/>
    </source>
</evidence>
<keyword evidence="5 12" id="KW-0418">Kinase</keyword>
<dbReference type="EC" id="2.7.11.1" evidence="1"/>
<keyword evidence="6 9" id="KW-0067">ATP-binding</keyword>
<dbReference type="Pfam" id="PF00069">
    <property type="entry name" value="Pkinase"/>
    <property type="match status" value="1"/>
</dbReference>
<dbReference type="GO" id="GO:0005524">
    <property type="term" value="F:ATP binding"/>
    <property type="evidence" value="ECO:0007669"/>
    <property type="project" value="UniProtKB-UniRule"/>
</dbReference>
<dbReference type="InterPro" id="IPR001245">
    <property type="entry name" value="Ser-Thr/Tyr_kinase_cat_dom"/>
</dbReference>
<dbReference type="PROSITE" id="PS00108">
    <property type="entry name" value="PROTEIN_KINASE_ST"/>
    <property type="match status" value="1"/>
</dbReference>
<reference evidence="12" key="1">
    <citation type="submission" date="2015-07" db="EMBL/GenBank/DDBJ databases">
        <title>Adaptation to a free-living lifestyle via gene acquisitions in the diplomonad Trepomonas sp. PC1.</title>
        <authorList>
            <person name="Xu F."/>
            <person name="Jerlstrom-Hultqvist J."/>
            <person name="Kolisko M."/>
            <person name="Simpson A.G.B."/>
            <person name="Roger A.J."/>
            <person name="Svard S.G."/>
            <person name="Andersson J.O."/>
        </authorList>
    </citation>
    <scope>NUCLEOTIDE SEQUENCE</scope>
    <source>
        <strain evidence="12">PC1</strain>
    </source>
</reference>
<dbReference type="PRINTS" id="PR00109">
    <property type="entry name" value="TYRKINASE"/>
</dbReference>
<keyword evidence="4 9" id="KW-0547">Nucleotide-binding</keyword>